<name>A0A1I5PZN1_9GAMM</name>
<proteinExistence type="predicted"/>
<dbReference type="Gene3D" id="2.130.10.10">
    <property type="entry name" value="YVTN repeat-like/Quinoprotein amine dehydrogenase"/>
    <property type="match status" value="2"/>
</dbReference>
<protein>
    <submittedName>
        <fullName evidence="1">Uncharacterized protein</fullName>
    </submittedName>
</protein>
<dbReference type="Proteomes" id="UP000243084">
    <property type="component" value="Unassembled WGS sequence"/>
</dbReference>
<dbReference type="OrthoDB" id="7018784at2"/>
<organism evidence="1 2">
    <name type="scientific">Geopseudomonas sagittaria</name>
    <dbReference type="NCBI Taxonomy" id="1135990"/>
    <lineage>
        <taxon>Bacteria</taxon>
        <taxon>Pseudomonadati</taxon>
        <taxon>Pseudomonadota</taxon>
        <taxon>Gammaproteobacteria</taxon>
        <taxon>Pseudomonadales</taxon>
        <taxon>Pseudomonadaceae</taxon>
        <taxon>Geopseudomonas</taxon>
    </lineage>
</organism>
<reference evidence="2" key="1">
    <citation type="submission" date="2016-10" db="EMBL/GenBank/DDBJ databases">
        <authorList>
            <person name="Varghese N."/>
            <person name="Submissions S."/>
        </authorList>
    </citation>
    <scope>NUCLEOTIDE SEQUENCE [LARGE SCALE GENOMIC DNA]</scope>
    <source>
        <strain evidence="2">JCM 18195</strain>
    </source>
</reference>
<dbReference type="InterPro" id="IPR036278">
    <property type="entry name" value="Sialidase_sf"/>
</dbReference>
<gene>
    <name evidence="1" type="ORF">SAMN05216229_102122</name>
</gene>
<dbReference type="CDD" id="cd15482">
    <property type="entry name" value="Sialidase_non-viral"/>
    <property type="match status" value="1"/>
</dbReference>
<evidence type="ECO:0000313" key="1">
    <source>
        <dbReference type="EMBL" id="SFP39528.1"/>
    </source>
</evidence>
<accession>A0A1I5PZN1</accession>
<dbReference type="RefSeq" id="WP_092428132.1">
    <property type="nucleotide sequence ID" value="NZ_FOXM01000002.1"/>
</dbReference>
<sequence length="637" mass="66022">MSQHIVTGAGAPLVAPPSIGAHYTDLTSKQEYIAFGTLTAEDWVLQEKGGTAAAAVAAHVADAVPHTQYVQKDGAKQLSTEDYTTAEKAKLAGLESSHFKGLHVDLAALIAAVPAPVDGDYADVDTGLGAEVVRHVWDSSDSEWKPQLGQSAQLTAAQIKSEYESNPNTNAYTDAEKTKLAGLESSHFKGLFVDLAALTAAVPAPVDGDYADVDAGIGSEVVRHLWDSSDAAWVPQLGASAQLTAAQVKSEYESNPDTNAFTDAEKTKLAGLQNGLAVGDVLLTLRDPGASHVAPGSTQLQATYPELFALIGLTGGSGPSDGASWGGNLYPAGAAAMDVVRVANDGTNTFMAVEYKGGEIFRSTDDGATWALLTGFGANDWAYSIAGDGTGVWIVTGDAGFYRTTDNGNTWAFTANPVSAKPALCIDTDRAGVWMAGGSGGTMYRSADNGVTWGTVTSGFSLTKITDIATDMAGNWVATGWAGKMSRSVNNGASWSLVMYPSGVPNLSWVSTNTIGKWIAGGADNGTGPWAVSIDNGATWTYKDALLMVGRMQGSANGKWVGAGASIFHSADDGDTWTSVASEMVGDIAVHGAQWVATGYAKILRSGDLYPYNAATEFLVPEVTAPVGATAYIKATA</sequence>
<keyword evidence="2" id="KW-1185">Reference proteome</keyword>
<dbReference type="EMBL" id="FOXM01000002">
    <property type="protein sequence ID" value="SFP39528.1"/>
    <property type="molecule type" value="Genomic_DNA"/>
</dbReference>
<dbReference type="AlphaFoldDB" id="A0A1I5PZN1"/>
<dbReference type="InterPro" id="IPR015943">
    <property type="entry name" value="WD40/YVTN_repeat-like_dom_sf"/>
</dbReference>
<evidence type="ECO:0000313" key="2">
    <source>
        <dbReference type="Proteomes" id="UP000243084"/>
    </source>
</evidence>
<dbReference type="SUPFAM" id="SSF50939">
    <property type="entry name" value="Sialidases"/>
    <property type="match status" value="1"/>
</dbReference>